<dbReference type="SUPFAM" id="SSF54928">
    <property type="entry name" value="RNA-binding domain, RBD"/>
    <property type="match status" value="1"/>
</dbReference>
<dbReference type="PANTHER" id="PTHR19965:SF82">
    <property type="entry name" value="THO COMPLEX SUBUNIT 4"/>
    <property type="match status" value="1"/>
</dbReference>
<dbReference type="PROSITE" id="PS50102">
    <property type="entry name" value="RRM"/>
    <property type="match status" value="1"/>
</dbReference>
<dbReference type="SMART" id="SM00361">
    <property type="entry name" value="RRM_1"/>
    <property type="match status" value="1"/>
</dbReference>
<evidence type="ECO:0000256" key="3">
    <source>
        <dbReference type="SAM" id="MobiDB-lite"/>
    </source>
</evidence>
<reference evidence="6 7" key="1">
    <citation type="journal article" date="2018" name="Mol. Biol. Evol.">
        <title>Broad Genomic Sampling Reveals a Smut Pathogenic Ancestry of the Fungal Clade Ustilaginomycotina.</title>
        <authorList>
            <person name="Kijpornyongpan T."/>
            <person name="Mondo S.J."/>
            <person name="Barry K."/>
            <person name="Sandor L."/>
            <person name="Lee J."/>
            <person name="Lipzen A."/>
            <person name="Pangilinan J."/>
            <person name="LaButti K."/>
            <person name="Hainaut M."/>
            <person name="Henrissat B."/>
            <person name="Grigoriev I.V."/>
            <person name="Spatafora J.W."/>
            <person name="Aime M.C."/>
        </authorList>
    </citation>
    <scope>NUCLEOTIDE SEQUENCE [LARGE SCALE GENOMIC DNA]</scope>
    <source>
        <strain evidence="6 7">MCA 3645</strain>
    </source>
</reference>
<dbReference type="Proteomes" id="UP000246740">
    <property type="component" value="Unassembled WGS sequence"/>
</dbReference>
<dbReference type="Pfam" id="PF00076">
    <property type="entry name" value="RRM_1"/>
    <property type="match status" value="1"/>
</dbReference>
<dbReference type="EMBL" id="KZ819193">
    <property type="protein sequence ID" value="PWZ00026.1"/>
    <property type="molecule type" value="Genomic_DNA"/>
</dbReference>
<dbReference type="AlphaFoldDB" id="A0A317XP24"/>
<feature type="chain" id="PRO_5016288844" description="RRM domain-containing protein" evidence="4">
    <location>
        <begin position="21"/>
        <end position="427"/>
    </location>
</feature>
<accession>A0A317XP24</accession>
<protein>
    <recommendedName>
        <fullName evidence="5">RRM domain-containing protein</fullName>
    </recommendedName>
</protein>
<dbReference type="InterPro" id="IPR003954">
    <property type="entry name" value="RRM_euk-type"/>
</dbReference>
<organism evidence="6 7">
    <name type="scientific">Testicularia cyperi</name>
    <dbReference type="NCBI Taxonomy" id="1882483"/>
    <lineage>
        <taxon>Eukaryota</taxon>
        <taxon>Fungi</taxon>
        <taxon>Dikarya</taxon>
        <taxon>Basidiomycota</taxon>
        <taxon>Ustilaginomycotina</taxon>
        <taxon>Ustilaginomycetes</taxon>
        <taxon>Ustilaginales</taxon>
        <taxon>Anthracoideaceae</taxon>
        <taxon>Testicularia</taxon>
    </lineage>
</organism>
<feature type="region of interest" description="Disordered" evidence="3">
    <location>
        <begin position="196"/>
        <end position="215"/>
    </location>
</feature>
<evidence type="ECO:0000313" key="7">
    <source>
        <dbReference type="Proteomes" id="UP000246740"/>
    </source>
</evidence>
<feature type="region of interest" description="Disordered" evidence="3">
    <location>
        <begin position="28"/>
        <end position="93"/>
    </location>
</feature>
<feature type="compositionally biased region" description="Polar residues" evidence="3">
    <location>
        <begin position="379"/>
        <end position="389"/>
    </location>
</feature>
<feature type="region of interest" description="Disordered" evidence="3">
    <location>
        <begin position="379"/>
        <end position="427"/>
    </location>
</feature>
<dbReference type="OrthoDB" id="6159137at2759"/>
<dbReference type="SMART" id="SM00360">
    <property type="entry name" value="RRM"/>
    <property type="match status" value="1"/>
</dbReference>
<feature type="compositionally biased region" description="Low complexity" evidence="3">
    <location>
        <begin position="266"/>
        <end position="300"/>
    </location>
</feature>
<dbReference type="STRING" id="1882483.A0A317XP24"/>
<dbReference type="InParanoid" id="A0A317XP24"/>
<name>A0A317XP24_9BASI</name>
<keyword evidence="1 2" id="KW-0694">RNA-binding</keyword>
<dbReference type="CDD" id="cd00590">
    <property type="entry name" value="RRM_SF"/>
    <property type="match status" value="1"/>
</dbReference>
<evidence type="ECO:0000259" key="5">
    <source>
        <dbReference type="PROSITE" id="PS50102"/>
    </source>
</evidence>
<dbReference type="InterPro" id="IPR000504">
    <property type="entry name" value="RRM_dom"/>
</dbReference>
<dbReference type="PANTHER" id="PTHR19965">
    <property type="entry name" value="RNA AND EXPORT FACTOR BINDING PROTEIN"/>
    <property type="match status" value="1"/>
</dbReference>
<dbReference type="GO" id="GO:0003729">
    <property type="term" value="F:mRNA binding"/>
    <property type="evidence" value="ECO:0007669"/>
    <property type="project" value="TreeGrafter"/>
</dbReference>
<evidence type="ECO:0000256" key="2">
    <source>
        <dbReference type="PROSITE-ProRule" id="PRU00176"/>
    </source>
</evidence>
<dbReference type="InterPro" id="IPR035979">
    <property type="entry name" value="RBD_domain_sf"/>
</dbReference>
<evidence type="ECO:0000256" key="1">
    <source>
        <dbReference type="ARBA" id="ARBA00022884"/>
    </source>
</evidence>
<evidence type="ECO:0000256" key="4">
    <source>
        <dbReference type="SAM" id="SignalP"/>
    </source>
</evidence>
<proteinExistence type="predicted"/>
<dbReference type="GO" id="GO:0005634">
    <property type="term" value="C:nucleus"/>
    <property type="evidence" value="ECO:0007669"/>
    <property type="project" value="TreeGrafter"/>
</dbReference>
<evidence type="ECO:0000313" key="6">
    <source>
        <dbReference type="EMBL" id="PWZ00026.1"/>
    </source>
</evidence>
<dbReference type="Gene3D" id="3.30.70.330">
    <property type="match status" value="1"/>
</dbReference>
<feature type="region of interest" description="Disordered" evidence="3">
    <location>
        <begin position="260"/>
        <end position="300"/>
    </location>
</feature>
<dbReference type="InterPro" id="IPR012677">
    <property type="entry name" value="Nucleotide-bd_a/b_plait_sf"/>
</dbReference>
<dbReference type="InterPro" id="IPR051229">
    <property type="entry name" value="ALYREF_mRNA_export"/>
</dbReference>
<feature type="domain" description="RRM" evidence="5">
    <location>
        <begin position="102"/>
        <end position="180"/>
    </location>
</feature>
<gene>
    <name evidence="6" type="ORF">BCV70DRAFT_211653</name>
</gene>
<feature type="compositionally biased region" description="Basic and acidic residues" evidence="3">
    <location>
        <begin position="46"/>
        <end position="57"/>
    </location>
</feature>
<feature type="signal peptide" evidence="4">
    <location>
        <begin position="1"/>
        <end position="20"/>
    </location>
</feature>
<keyword evidence="4" id="KW-0732">Signal</keyword>
<sequence>MLSTSLSLLLPLCLSPFSSTLISPFVPRHETKRGGRRGASGGRAARRSDPYARDTRARGAGAAPPLPQQQQQQQQYQGSQYDASGMSYPPPEFSIRGTSGPTWIVVSNLVMGTSNEDVRLTFGAFGKVEDVKQRPAPSSNHPTVSFEVAFDRKEDAEMAVSKFNGALADGRILQVSIKKPDVPRDAYSQFSRATAQAVAQRPRERGPSSATGAATGAATNMIPAPAPLPYTPAPAAAVAAAIPTAPASMRTRARAAELLEPRARKNGSAASNAAASTKSKSGSGAAAAAPASGKKGATAANTKGGAAASAAAAKPLAQRIPQPLANRLLTPAQAQKLKLEEAKKKARDEARARAIAATGKNTQLGKRLGGLPLAQRLVQQAGTPKSDTTAIKAAAEKKKRKKEAAKARRSKKPAAGSGGAAGMDVDV</sequence>
<feature type="compositionally biased region" description="Basic residues" evidence="3">
    <location>
        <begin position="397"/>
        <end position="412"/>
    </location>
</feature>
<keyword evidence="7" id="KW-1185">Reference proteome</keyword>
<feature type="compositionally biased region" description="Low complexity" evidence="3">
    <location>
        <begin position="59"/>
        <end position="80"/>
    </location>
</feature>